<evidence type="ECO:0000313" key="2">
    <source>
        <dbReference type="Proteomes" id="UP000265520"/>
    </source>
</evidence>
<dbReference type="EMBL" id="LXQA010156394">
    <property type="protein sequence ID" value="MCI26954.1"/>
    <property type="molecule type" value="Genomic_DNA"/>
</dbReference>
<accession>A0A392QSY1</accession>
<keyword evidence="2" id="KW-1185">Reference proteome</keyword>
<proteinExistence type="predicted"/>
<reference evidence="1 2" key="1">
    <citation type="journal article" date="2018" name="Front. Plant Sci.">
        <title>Red Clover (Trifolium pratense) and Zigzag Clover (T. medium) - A Picture of Genomic Similarities and Differences.</title>
        <authorList>
            <person name="Dluhosova J."/>
            <person name="Istvanek J."/>
            <person name="Nedelnik J."/>
            <person name="Repkova J."/>
        </authorList>
    </citation>
    <scope>NUCLEOTIDE SEQUENCE [LARGE SCALE GENOMIC DNA]</scope>
    <source>
        <strain evidence="2">cv. 10/8</strain>
        <tissue evidence="1">Leaf</tissue>
    </source>
</reference>
<name>A0A392QSY1_9FABA</name>
<dbReference type="Proteomes" id="UP000265520">
    <property type="component" value="Unassembled WGS sequence"/>
</dbReference>
<protein>
    <submittedName>
        <fullName evidence="1">Uncharacterized protein</fullName>
    </submittedName>
</protein>
<organism evidence="1 2">
    <name type="scientific">Trifolium medium</name>
    <dbReference type="NCBI Taxonomy" id="97028"/>
    <lineage>
        <taxon>Eukaryota</taxon>
        <taxon>Viridiplantae</taxon>
        <taxon>Streptophyta</taxon>
        <taxon>Embryophyta</taxon>
        <taxon>Tracheophyta</taxon>
        <taxon>Spermatophyta</taxon>
        <taxon>Magnoliopsida</taxon>
        <taxon>eudicotyledons</taxon>
        <taxon>Gunneridae</taxon>
        <taxon>Pentapetalae</taxon>
        <taxon>rosids</taxon>
        <taxon>fabids</taxon>
        <taxon>Fabales</taxon>
        <taxon>Fabaceae</taxon>
        <taxon>Papilionoideae</taxon>
        <taxon>50 kb inversion clade</taxon>
        <taxon>NPAAA clade</taxon>
        <taxon>Hologalegina</taxon>
        <taxon>IRL clade</taxon>
        <taxon>Trifolieae</taxon>
        <taxon>Trifolium</taxon>
    </lineage>
</organism>
<sequence length="65" mass="7177">MDRALGSIAEEILLLNSSSTTQNLKAQDCPPLLNGQGSITFRNDRHQNDEHLLLIMAPKPFSDVT</sequence>
<evidence type="ECO:0000313" key="1">
    <source>
        <dbReference type="EMBL" id="MCI26954.1"/>
    </source>
</evidence>
<comment type="caution">
    <text evidence="1">The sequence shown here is derived from an EMBL/GenBank/DDBJ whole genome shotgun (WGS) entry which is preliminary data.</text>
</comment>
<dbReference type="AlphaFoldDB" id="A0A392QSY1"/>